<dbReference type="InterPro" id="IPR002525">
    <property type="entry name" value="Transp_IS110-like_N"/>
</dbReference>
<dbReference type="Pfam" id="PF02371">
    <property type="entry name" value="Transposase_20"/>
    <property type="match status" value="1"/>
</dbReference>
<dbReference type="PANTHER" id="PTHR33055:SF15">
    <property type="entry name" value="TRANSPOSASE-RELATED"/>
    <property type="match status" value="1"/>
</dbReference>
<evidence type="ECO:0000259" key="2">
    <source>
        <dbReference type="Pfam" id="PF02371"/>
    </source>
</evidence>
<proteinExistence type="predicted"/>
<evidence type="ECO:0000313" key="3">
    <source>
        <dbReference type="EMBL" id="QAA23375.1"/>
    </source>
</evidence>
<evidence type="ECO:0000259" key="1">
    <source>
        <dbReference type="Pfam" id="PF01548"/>
    </source>
</evidence>
<dbReference type="EMBL" id="CP025688">
    <property type="protein sequence ID" value="QAA23375.1"/>
    <property type="molecule type" value="Genomic_DNA"/>
</dbReference>
<dbReference type="InterPro" id="IPR003346">
    <property type="entry name" value="Transposase_20"/>
</dbReference>
<dbReference type="InterPro" id="IPR047650">
    <property type="entry name" value="Transpos_IS110"/>
</dbReference>
<organism evidence="3 4">
    <name type="scientific">Sporolactobacillus terrae</name>
    <dbReference type="NCBI Taxonomy" id="269673"/>
    <lineage>
        <taxon>Bacteria</taxon>
        <taxon>Bacillati</taxon>
        <taxon>Bacillota</taxon>
        <taxon>Bacilli</taxon>
        <taxon>Bacillales</taxon>
        <taxon>Sporolactobacillaceae</taxon>
        <taxon>Sporolactobacillus</taxon>
    </lineage>
</organism>
<evidence type="ECO:0000313" key="4">
    <source>
        <dbReference type="Proteomes" id="UP000285882"/>
    </source>
</evidence>
<keyword evidence="4" id="KW-1185">Reference proteome</keyword>
<dbReference type="PANTHER" id="PTHR33055">
    <property type="entry name" value="TRANSPOSASE FOR INSERTION SEQUENCE ELEMENT IS1111A"/>
    <property type="match status" value="1"/>
</dbReference>
<feature type="domain" description="Transposase IS110-like N-terminal" evidence="1">
    <location>
        <begin position="9"/>
        <end position="156"/>
    </location>
</feature>
<name>A0ABX5Q9V0_9BACL</name>
<gene>
    <name evidence="3" type="ORF">C0674_12605</name>
</gene>
<dbReference type="Pfam" id="PF01548">
    <property type="entry name" value="DEDD_Tnp_IS110"/>
    <property type="match status" value="1"/>
</dbReference>
<reference evidence="3 4" key="1">
    <citation type="submission" date="2018-01" db="EMBL/GenBank/DDBJ databases">
        <title>Complete genome sequencing of Sporolactobacillus terrae DLG3.</title>
        <authorList>
            <person name="Nam Y.-D."/>
            <person name="Kang J."/>
            <person name="Chung W.-H."/>
        </authorList>
    </citation>
    <scope>NUCLEOTIDE SEQUENCE [LARGE SCALE GENOMIC DNA]</scope>
    <source>
        <strain evidence="3 4">DLG3</strain>
    </source>
</reference>
<protein>
    <submittedName>
        <fullName evidence="3">IS110 family transposase</fullName>
    </submittedName>
</protein>
<accession>A0ABX5Q9V0</accession>
<dbReference type="RefSeq" id="WP_128166983.1">
    <property type="nucleotide sequence ID" value="NZ_CP025688.1"/>
</dbReference>
<dbReference type="Proteomes" id="UP000285882">
    <property type="component" value="Chromosome"/>
</dbReference>
<feature type="domain" description="Transposase IS116/IS110/IS902 C-terminal" evidence="2">
    <location>
        <begin position="255"/>
        <end position="339"/>
    </location>
</feature>
<dbReference type="NCBIfam" id="NF033542">
    <property type="entry name" value="transpos_IS110"/>
    <property type="match status" value="1"/>
</dbReference>
<sequence>MEALLSRCAGLDVHQENVVACVLYGEPGQKVNKQIRTFGTTTKALLALSDWLLKMEIRYVAMESTGVYWKPVWNILEEEFELVLANAQRIKHVPGRKTDISDAQWIAKLLLNGLIEASFVPPVDIRNLRDLTRYRRSLMQMATAQKNRIHKVLQDANIKLTSYMSNVFGVSGRLLLESIMNGESLTLEQVRRLIKTKLKVKAPKLVDALNGKVRAHHRELMRRQYDLLLVLEDNIGEIEAKIDHSVQAYKEELGLLVTVPGIDQDAAAEILAEIGPDMTRFPTAAHLASWGGLSPGNNESAGKKKPTRTLRGDKALKSILCQVSWAAARSKKTRLSAYYYRLVKRRGPKKANMALAHLILRMIYSMLKKKEPYRELGPDYLPKKKSNAEYHQRQLEKLLGYEIEIHEKTA</sequence>